<keyword evidence="2" id="KW-1185">Reference proteome</keyword>
<gene>
    <name evidence="1" type="ORF">ACFHYQ_13475</name>
</gene>
<evidence type="ECO:0000313" key="1">
    <source>
        <dbReference type="EMBL" id="MFC0863305.1"/>
    </source>
</evidence>
<organism evidence="1 2">
    <name type="scientific">Sphaerimonospora cavernae</name>
    <dbReference type="NCBI Taxonomy" id="1740611"/>
    <lineage>
        <taxon>Bacteria</taxon>
        <taxon>Bacillati</taxon>
        <taxon>Actinomycetota</taxon>
        <taxon>Actinomycetes</taxon>
        <taxon>Streptosporangiales</taxon>
        <taxon>Streptosporangiaceae</taxon>
        <taxon>Sphaerimonospora</taxon>
    </lineage>
</organism>
<reference evidence="1 2" key="1">
    <citation type="submission" date="2024-09" db="EMBL/GenBank/DDBJ databases">
        <authorList>
            <person name="Sun Q."/>
            <person name="Mori K."/>
        </authorList>
    </citation>
    <scope>NUCLEOTIDE SEQUENCE [LARGE SCALE GENOMIC DNA]</scope>
    <source>
        <strain evidence="1 2">TBRC 1851</strain>
    </source>
</reference>
<dbReference type="Gene3D" id="3.40.630.30">
    <property type="match status" value="1"/>
</dbReference>
<sequence>MNEFDIRRPDRADAMAVHELVAEHDAEVIGKPDWTFQDIADTLAEIDLANDAWVLHAGDRMVGWGYAQRKGMSDNVDIDVQARDPEAADLLWDMVRAAAGARGFEPATGFHRMRIDHQGVEWASLPGVTVDRGAPGRDDPSR</sequence>
<dbReference type="Proteomes" id="UP001589870">
    <property type="component" value="Unassembled WGS sequence"/>
</dbReference>
<evidence type="ECO:0000313" key="2">
    <source>
        <dbReference type="Proteomes" id="UP001589870"/>
    </source>
</evidence>
<name>A0ABV6U5Y1_9ACTN</name>
<dbReference type="SUPFAM" id="SSF55729">
    <property type="entry name" value="Acyl-CoA N-acyltransferases (Nat)"/>
    <property type="match status" value="1"/>
</dbReference>
<dbReference type="RefSeq" id="WP_394301464.1">
    <property type="nucleotide sequence ID" value="NZ_JBHMQT010000032.1"/>
</dbReference>
<evidence type="ECO:0008006" key="3">
    <source>
        <dbReference type="Google" id="ProtNLM"/>
    </source>
</evidence>
<dbReference type="EMBL" id="JBHMQT010000032">
    <property type="protein sequence ID" value="MFC0863305.1"/>
    <property type="molecule type" value="Genomic_DNA"/>
</dbReference>
<proteinExistence type="predicted"/>
<accession>A0ABV6U5Y1</accession>
<comment type="caution">
    <text evidence="1">The sequence shown here is derived from an EMBL/GenBank/DDBJ whole genome shotgun (WGS) entry which is preliminary data.</text>
</comment>
<protein>
    <recommendedName>
        <fullName evidence="3">N-acetyltransferase domain-containing protein</fullName>
    </recommendedName>
</protein>
<dbReference type="InterPro" id="IPR016181">
    <property type="entry name" value="Acyl_CoA_acyltransferase"/>
</dbReference>